<proteinExistence type="predicted"/>
<accession>A0A8D9PEJ4</accession>
<dbReference type="EMBL" id="BK029940">
    <property type="protein sequence ID" value="DAD55748.1"/>
    <property type="molecule type" value="Genomic_DNA"/>
</dbReference>
<name>A0A8D9PEJ4_9VIRU</name>
<organism evidence="1">
    <name type="scientific">Bacteriophage sp</name>
    <dbReference type="NCBI Taxonomy" id="38018"/>
    <lineage>
        <taxon>Viruses</taxon>
    </lineage>
</organism>
<sequence>MFKKMKNTVRSLTNNPTHLEAPSLSRALDTYGNLNCLIDSGLKEIIRWCAKSTRDDTKERYIFSKKNLDYVLDHLSTEVLVSIQVTPLEDDNGSIWCWMLTKIKKKRIYF</sequence>
<reference evidence="1" key="1">
    <citation type="journal article" date="2021" name="Proc. Natl. Acad. Sci. U.S.A.">
        <title>A Catalog of Tens of Thousands of Viruses from Human Metagenomes Reveals Hidden Associations with Chronic Diseases.</title>
        <authorList>
            <person name="Tisza M.J."/>
            <person name="Buck C.B."/>
        </authorList>
    </citation>
    <scope>NUCLEOTIDE SEQUENCE</scope>
    <source>
        <strain evidence="1">CtOZu12</strain>
    </source>
</reference>
<protein>
    <submittedName>
        <fullName evidence="1">Uncharacterized protein</fullName>
    </submittedName>
</protein>
<evidence type="ECO:0000313" key="1">
    <source>
        <dbReference type="EMBL" id="DAD55748.1"/>
    </source>
</evidence>